<keyword evidence="2" id="KW-0812">Transmembrane</keyword>
<keyword evidence="2" id="KW-0472">Membrane</keyword>
<feature type="transmembrane region" description="Helical" evidence="2">
    <location>
        <begin position="359"/>
        <end position="383"/>
    </location>
</feature>
<reference evidence="3 4" key="1">
    <citation type="submission" date="2019-11" db="EMBL/GenBank/DDBJ databases">
        <title>Genome of Strain BIT-d1.</title>
        <authorList>
            <person name="Yang Y."/>
        </authorList>
    </citation>
    <scope>NUCLEOTIDE SEQUENCE [LARGE SCALE GENOMIC DNA]</scope>
    <source>
        <strain evidence="3 4">BIT-d1</strain>
    </source>
</reference>
<evidence type="ECO:0000313" key="3">
    <source>
        <dbReference type="EMBL" id="MTG97903.1"/>
    </source>
</evidence>
<feature type="transmembrane region" description="Helical" evidence="2">
    <location>
        <begin position="259"/>
        <end position="280"/>
    </location>
</feature>
<dbReference type="PANTHER" id="PTHR38434">
    <property type="entry name" value="BLL2549 PROTEIN"/>
    <property type="match status" value="1"/>
</dbReference>
<feature type="transmembrane region" description="Helical" evidence="2">
    <location>
        <begin position="395"/>
        <end position="413"/>
    </location>
</feature>
<feature type="transmembrane region" description="Helical" evidence="2">
    <location>
        <begin position="691"/>
        <end position="709"/>
    </location>
</feature>
<dbReference type="PANTHER" id="PTHR38434:SF1">
    <property type="entry name" value="BLL2549 PROTEIN"/>
    <property type="match status" value="1"/>
</dbReference>
<organism evidence="3 4">
    <name type="scientific">Myroides albus</name>
    <dbReference type="NCBI Taxonomy" id="2562892"/>
    <lineage>
        <taxon>Bacteria</taxon>
        <taxon>Pseudomonadati</taxon>
        <taxon>Bacteroidota</taxon>
        <taxon>Flavobacteriia</taxon>
        <taxon>Flavobacteriales</taxon>
        <taxon>Flavobacteriaceae</taxon>
        <taxon>Myroides</taxon>
    </lineage>
</organism>
<feature type="transmembrane region" description="Helical" evidence="2">
    <location>
        <begin position="621"/>
        <end position="641"/>
    </location>
</feature>
<feature type="transmembrane region" description="Helical" evidence="2">
    <location>
        <begin position="788"/>
        <end position="805"/>
    </location>
</feature>
<evidence type="ECO:0000256" key="2">
    <source>
        <dbReference type="SAM" id="Phobius"/>
    </source>
</evidence>
<sequence length="856" mass="97606">MDGFLTLCFIAIIVLLLVINSKVKGLNNNIDSTNKKVNTALSMLNGLYEKMQRLEQTLGTADQIAKKPIQTPEPAKKEETKRPVAPISNPIERAPIPEVRSTDTAQKENYKKVDEPIKQEAVPPTEEKIEPKISENILKISAPEIKKEDTKPTKITTATSTDHFQNKLLQQLKNINWLNTIGIFTLVLGIGFFVKYAIDQNWINEIGRVAIGILTGGILIGIAHKLSQKYHAFSSILMGGGFATFYVTITIAFREYEVFNQITAFVILIIITVLCVLLSIGYKRQELTIFGLIGGMLAPLLVSSGSGNHLVLFSYILLLNSGVLIVAYKKEWFIVNKFSYVLTILYFYTWVVSKYKVDYILSAAIFNILFFIQLGGFMVLRYLKTNIEKIQIRQLIFFSLLNIIILINAIKIFHNKTEVNYLGVYLILLALINVAFLVIIKKTTKFEVHSNLGYTLLGLIVGFVSLSIPMQLDGNYITVAWAVEMAVLYFIWNKTKVNLFRMGFFILSILTLISYIYSATLFNPVEIYEDLDPTPILPIIINKFTMTGIFFILSVYVIKRLAAKSEIDESETKGLKNIAMLSNTNIHQIMSVSFLALLYIVPILELRYQITVRIENLSPTAYMQTFKNVAIITFTLFYTFIFVLRYKQSFSKAYYQIIFAVTVILLLIYNIRISHLRSEIFMRDVYPKAYFLIHFIAIVVGMSLLIWLYKRQKQADKKNRIIYLIILFVSIVSTLSVELDNLSIWIINDVERYTSILSNVHSYGYPILWGLLAMVPMIVGIKQNDVDLRKLSLGSFALIIAKFYLYDVWNMTQGGKIISFVILGIILLVVSFMMERIKLLVKDQDQNNDTSSITKE</sequence>
<feature type="transmembrane region" description="Helical" evidence="2">
    <location>
        <begin position="287"/>
        <end position="304"/>
    </location>
</feature>
<feature type="transmembrane region" description="Helical" evidence="2">
    <location>
        <begin position="721"/>
        <end position="747"/>
    </location>
</feature>
<dbReference type="Pfam" id="PF10101">
    <property type="entry name" value="DUF2339"/>
    <property type="match status" value="1"/>
</dbReference>
<keyword evidence="2" id="KW-1133">Transmembrane helix</keyword>
<feature type="transmembrane region" description="Helical" evidence="2">
    <location>
        <begin position="177"/>
        <end position="198"/>
    </location>
</feature>
<evidence type="ECO:0000256" key="1">
    <source>
        <dbReference type="SAM" id="MobiDB-lite"/>
    </source>
</evidence>
<feature type="transmembrane region" description="Helical" evidence="2">
    <location>
        <begin position="537"/>
        <end position="558"/>
    </location>
</feature>
<dbReference type="RefSeq" id="WP_155091944.1">
    <property type="nucleotide sequence ID" value="NZ_WMJX01000011.1"/>
</dbReference>
<dbReference type="AlphaFoldDB" id="A0A6I3LI26"/>
<feature type="transmembrane region" description="Helical" evidence="2">
    <location>
        <begin position="763"/>
        <end position="781"/>
    </location>
</feature>
<feature type="transmembrane region" description="Helical" evidence="2">
    <location>
        <begin position="476"/>
        <end position="492"/>
    </location>
</feature>
<feature type="transmembrane region" description="Helical" evidence="2">
    <location>
        <begin position="578"/>
        <end position="601"/>
    </location>
</feature>
<dbReference type="Proteomes" id="UP000438760">
    <property type="component" value="Unassembled WGS sequence"/>
</dbReference>
<dbReference type="OrthoDB" id="666059at2"/>
<gene>
    <name evidence="3" type="ORF">GJV76_07070</name>
</gene>
<feature type="transmembrane region" description="Helical" evidence="2">
    <location>
        <begin position="499"/>
        <end position="517"/>
    </location>
</feature>
<feature type="transmembrane region" description="Helical" evidence="2">
    <location>
        <begin position="452"/>
        <end position="470"/>
    </location>
</feature>
<feature type="transmembrane region" description="Helical" evidence="2">
    <location>
        <begin position="653"/>
        <end position="671"/>
    </location>
</feature>
<feature type="transmembrane region" description="Helical" evidence="2">
    <location>
        <begin position="335"/>
        <end position="353"/>
    </location>
</feature>
<evidence type="ECO:0000313" key="4">
    <source>
        <dbReference type="Proteomes" id="UP000438760"/>
    </source>
</evidence>
<comment type="caution">
    <text evidence="3">The sequence shown here is derived from an EMBL/GenBank/DDBJ whole genome shotgun (WGS) entry which is preliminary data.</text>
</comment>
<name>A0A6I3LI26_9FLAO</name>
<feature type="region of interest" description="Disordered" evidence="1">
    <location>
        <begin position="60"/>
        <end position="83"/>
    </location>
</feature>
<proteinExistence type="predicted"/>
<protein>
    <submittedName>
        <fullName evidence="3">DUF2339 domain-containing protein</fullName>
    </submittedName>
</protein>
<feature type="transmembrane region" description="Helical" evidence="2">
    <location>
        <begin position="817"/>
        <end position="834"/>
    </location>
</feature>
<feature type="transmembrane region" description="Helical" evidence="2">
    <location>
        <begin position="419"/>
        <end position="440"/>
    </location>
</feature>
<keyword evidence="4" id="KW-1185">Reference proteome</keyword>
<dbReference type="EMBL" id="WMJX01000011">
    <property type="protein sequence ID" value="MTG97903.1"/>
    <property type="molecule type" value="Genomic_DNA"/>
</dbReference>
<dbReference type="InterPro" id="IPR019286">
    <property type="entry name" value="DUF2339_TM"/>
</dbReference>
<accession>A0A6I3LI26</accession>
<feature type="transmembrane region" description="Helical" evidence="2">
    <location>
        <begin position="310"/>
        <end position="328"/>
    </location>
</feature>
<feature type="transmembrane region" description="Helical" evidence="2">
    <location>
        <begin position="232"/>
        <end position="253"/>
    </location>
</feature>